<dbReference type="Pfam" id="PF00005">
    <property type="entry name" value="ABC_tran"/>
    <property type="match status" value="1"/>
</dbReference>
<feature type="domain" description="ABC transmembrane type-1" evidence="14">
    <location>
        <begin position="47"/>
        <end position="329"/>
    </location>
</feature>
<keyword evidence="16" id="KW-1185">Reference proteome</keyword>
<dbReference type="SMART" id="SM00382">
    <property type="entry name" value="AAA"/>
    <property type="match status" value="1"/>
</dbReference>
<sequence>MKQQEQRSAGTARRNTFREDEDLEEQIDFGDIKRIGAYLKPYLRQGVIILAAVLSMSAIAVAIPYMTKTMIDTVIPSKDPVRLFALGAVFLLAIVVYELLLRYRTVAITRVGQLMLKDMRRDLFTHIQTLPFSYFDSRPHGKILIRVVNYVNTLSDTLSSGLINVIADIFTFLLTLVVMFVIDWRLTLWSLVLMPLLVLYVLVLQRFQRRAYQRLSNKQSNLNAYIHESIAGVKTTQTFVREREQFHTFQEQQGQVRSSWMRAVHIQYLMWPGVQNISTITIALIYYLGITGLGGVQVTTGMLIAFVGYANNFWNPIINIGNFYNQLITCSAYLERIFETLDVRPEIEDRPGAIELPPVKGRVDFNDVVFKYEPGGRNILNLVDFHVPAGSTVALVGPTGAGKTTIVNLLSRFYDVTEGSVCVDGHDVRDVTLASLRRQMGVMLQDTFIFTGNVRENIRYGRLDATDQQIEEAAKAVHAHEFIMELPDGYDTKVEERGSTLSAGQRQLIAFARVLLADPRILILDEATSSIDTRTEEALQAGLAHLLKGRTSFVIAHRLSTIENADQIFYIDHGQIVEHGTHQELLAKRGAYYRLHESQYAMIRTANGDQAQSTQPGDDAGQDNQVRQDPAVSAQ</sequence>
<evidence type="ECO:0000256" key="1">
    <source>
        <dbReference type="ARBA" id="ARBA00004651"/>
    </source>
</evidence>
<evidence type="ECO:0000256" key="5">
    <source>
        <dbReference type="ARBA" id="ARBA00022840"/>
    </source>
</evidence>
<accession>A0A0F4L1J8</accession>
<evidence type="ECO:0000256" key="11">
    <source>
        <dbReference type="SAM" id="MobiDB-lite"/>
    </source>
</evidence>
<dbReference type="InterPro" id="IPR036640">
    <property type="entry name" value="ABC1_TM_sf"/>
</dbReference>
<evidence type="ECO:0000256" key="3">
    <source>
        <dbReference type="ARBA" id="ARBA00022692"/>
    </source>
</evidence>
<evidence type="ECO:0000259" key="14">
    <source>
        <dbReference type="PROSITE" id="PS50929"/>
    </source>
</evidence>
<dbReference type="EMBL" id="JWMF01000003">
    <property type="protein sequence ID" value="KJY52084.1"/>
    <property type="molecule type" value="Genomic_DNA"/>
</dbReference>
<evidence type="ECO:0000256" key="2">
    <source>
        <dbReference type="ARBA" id="ARBA00022448"/>
    </source>
</evidence>
<dbReference type="GO" id="GO:0005886">
    <property type="term" value="C:plasma membrane"/>
    <property type="evidence" value="ECO:0007669"/>
    <property type="project" value="UniProtKB-SubCell"/>
</dbReference>
<dbReference type="Pfam" id="PF00664">
    <property type="entry name" value="ABC_membrane"/>
    <property type="match status" value="1"/>
</dbReference>
<dbReference type="PANTHER" id="PTHR43394">
    <property type="entry name" value="ATP-DEPENDENT PERMEASE MDL1, MITOCHONDRIAL"/>
    <property type="match status" value="1"/>
</dbReference>
<feature type="transmembrane region" description="Helical" evidence="12">
    <location>
        <begin position="188"/>
        <end position="207"/>
    </location>
</feature>
<keyword evidence="7 12" id="KW-0472">Membrane</keyword>
<dbReference type="PROSITE" id="PS50893">
    <property type="entry name" value="ABC_TRANSPORTER_2"/>
    <property type="match status" value="1"/>
</dbReference>
<evidence type="ECO:0000256" key="9">
    <source>
        <dbReference type="ARBA" id="ARBA00061644"/>
    </source>
</evidence>
<keyword evidence="2" id="KW-0813">Transport</keyword>
<dbReference type="InterPro" id="IPR027417">
    <property type="entry name" value="P-loop_NTPase"/>
</dbReference>
<evidence type="ECO:0000256" key="12">
    <source>
        <dbReference type="SAM" id="Phobius"/>
    </source>
</evidence>
<keyword evidence="6 12" id="KW-1133">Transmembrane helix</keyword>
<dbReference type="PROSITE" id="PS00211">
    <property type="entry name" value="ABC_TRANSPORTER_1"/>
    <property type="match status" value="1"/>
</dbReference>
<gene>
    <name evidence="15" type="ORF">JF70_01660</name>
</gene>
<dbReference type="FunFam" id="3.40.50.300:FF:000287">
    <property type="entry name" value="Multidrug ABC transporter ATP-binding protein"/>
    <property type="match status" value="1"/>
</dbReference>
<dbReference type="AlphaFoldDB" id="A0A0F4L1J8"/>
<dbReference type="RefSeq" id="WP_045934941.1">
    <property type="nucleotide sequence ID" value="NZ_KQ033885.1"/>
</dbReference>
<keyword evidence="5" id="KW-0067">ATP-binding</keyword>
<comment type="caution">
    <text evidence="15">The sequence shown here is derived from an EMBL/GenBank/DDBJ whole genome shotgun (WGS) entry which is preliminary data.</text>
</comment>
<dbReference type="InterPro" id="IPR003439">
    <property type="entry name" value="ABC_transporter-like_ATP-bd"/>
</dbReference>
<feature type="transmembrane region" description="Helical" evidence="12">
    <location>
        <begin position="284"/>
        <end position="309"/>
    </location>
</feature>
<reference evidence="15 16" key="1">
    <citation type="submission" date="2014-12" db="EMBL/GenBank/DDBJ databases">
        <title>Comparative genomics of the lactic acid bacteria isolated from the honey bee gut.</title>
        <authorList>
            <person name="Ellegaard K.M."/>
            <person name="Tamarit D."/>
            <person name="Javelind E."/>
            <person name="Olofsson T."/>
            <person name="Andersson S.G."/>
            <person name="Vasquez A."/>
        </authorList>
    </citation>
    <scope>NUCLEOTIDE SEQUENCE [LARGE SCALE GENOMIC DNA]</scope>
    <source>
        <strain evidence="15 16">Bin7</strain>
    </source>
</reference>
<organism evidence="15 16">
    <name type="scientific">Bifidobacterium mellis</name>
    <dbReference type="NCBI Taxonomy" id="1293823"/>
    <lineage>
        <taxon>Bacteria</taxon>
        <taxon>Bacillati</taxon>
        <taxon>Actinomycetota</taxon>
        <taxon>Actinomycetes</taxon>
        <taxon>Bifidobacteriales</taxon>
        <taxon>Bifidobacteriaceae</taxon>
        <taxon>Bifidobacterium</taxon>
    </lineage>
</organism>
<dbReference type="Proteomes" id="UP000033567">
    <property type="component" value="Unassembled WGS sequence"/>
</dbReference>
<proteinExistence type="inferred from homology"/>
<dbReference type="InterPro" id="IPR017871">
    <property type="entry name" value="ABC_transporter-like_CS"/>
</dbReference>
<evidence type="ECO:0000256" key="8">
    <source>
        <dbReference type="ARBA" id="ARBA00055053"/>
    </source>
</evidence>
<feature type="transmembrane region" description="Helical" evidence="12">
    <location>
        <begin position="83"/>
        <end position="101"/>
    </location>
</feature>
<dbReference type="PANTHER" id="PTHR43394:SF1">
    <property type="entry name" value="ATP-BINDING CASSETTE SUB-FAMILY B MEMBER 10, MITOCHONDRIAL"/>
    <property type="match status" value="1"/>
</dbReference>
<keyword evidence="3 12" id="KW-0812">Transmembrane</keyword>
<comment type="similarity">
    <text evidence="9">Belongs to the ABC transporter superfamily. Lipid exporter (TC 3.A.1.106) family.</text>
</comment>
<feature type="transmembrane region" description="Helical" evidence="12">
    <location>
        <begin position="42"/>
        <end position="63"/>
    </location>
</feature>
<dbReference type="SUPFAM" id="SSF90123">
    <property type="entry name" value="ABC transporter transmembrane region"/>
    <property type="match status" value="1"/>
</dbReference>
<evidence type="ECO:0000256" key="4">
    <source>
        <dbReference type="ARBA" id="ARBA00022741"/>
    </source>
</evidence>
<name>A0A0F4L1J8_9BIFI</name>
<evidence type="ECO:0000313" key="16">
    <source>
        <dbReference type="Proteomes" id="UP000033567"/>
    </source>
</evidence>
<dbReference type="InterPro" id="IPR039421">
    <property type="entry name" value="Type_1_exporter"/>
</dbReference>
<feature type="region of interest" description="Disordered" evidence="11">
    <location>
        <begin position="608"/>
        <end position="635"/>
    </location>
</feature>
<evidence type="ECO:0000259" key="13">
    <source>
        <dbReference type="PROSITE" id="PS50893"/>
    </source>
</evidence>
<dbReference type="PROSITE" id="PS50929">
    <property type="entry name" value="ABC_TM1F"/>
    <property type="match status" value="1"/>
</dbReference>
<protein>
    <recommendedName>
        <fullName evidence="10">Fatty acid ABC transporter ATP-binding/permease protein</fullName>
    </recommendedName>
</protein>
<dbReference type="InterPro" id="IPR003593">
    <property type="entry name" value="AAA+_ATPase"/>
</dbReference>
<feature type="domain" description="ABC transporter" evidence="13">
    <location>
        <begin position="363"/>
        <end position="598"/>
    </location>
</feature>
<dbReference type="GO" id="GO:0016887">
    <property type="term" value="F:ATP hydrolysis activity"/>
    <property type="evidence" value="ECO:0007669"/>
    <property type="project" value="InterPro"/>
</dbReference>
<feature type="transmembrane region" description="Helical" evidence="12">
    <location>
        <begin position="162"/>
        <end position="182"/>
    </location>
</feature>
<dbReference type="SUPFAM" id="SSF52540">
    <property type="entry name" value="P-loop containing nucleoside triphosphate hydrolases"/>
    <property type="match status" value="1"/>
</dbReference>
<dbReference type="GO" id="GO:0005524">
    <property type="term" value="F:ATP binding"/>
    <property type="evidence" value="ECO:0007669"/>
    <property type="project" value="UniProtKB-KW"/>
</dbReference>
<dbReference type="CDD" id="cd18545">
    <property type="entry name" value="ABC_6TM_YknV_like"/>
    <property type="match status" value="1"/>
</dbReference>
<dbReference type="CDD" id="cd03251">
    <property type="entry name" value="ABCC_MsbA"/>
    <property type="match status" value="1"/>
</dbReference>
<dbReference type="Gene3D" id="1.20.1560.10">
    <property type="entry name" value="ABC transporter type 1, transmembrane domain"/>
    <property type="match status" value="1"/>
</dbReference>
<dbReference type="PATRIC" id="fig|1684.5.peg.177"/>
<comment type="subcellular location">
    <subcellularLocation>
        <location evidence="1">Cell membrane</location>
        <topology evidence="1">Multi-pass membrane protein</topology>
    </subcellularLocation>
</comment>
<comment type="function">
    <text evidence="8">ABC transporter involved in fatty acid import. Transmembrane domains (TMD) form a pore in the membrane and the ATP-binding domain (NBD) is responsible for energy generation.</text>
</comment>
<keyword evidence="4" id="KW-0547">Nucleotide-binding</keyword>
<dbReference type="GO" id="GO:0015421">
    <property type="term" value="F:ABC-type oligopeptide transporter activity"/>
    <property type="evidence" value="ECO:0007669"/>
    <property type="project" value="TreeGrafter"/>
</dbReference>
<dbReference type="InterPro" id="IPR011527">
    <property type="entry name" value="ABC1_TM_dom"/>
</dbReference>
<dbReference type="Gene3D" id="3.40.50.300">
    <property type="entry name" value="P-loop containing nucleotide triphosphate hydrolases"/>
    <property type="match status" value="1"/>
</dbReference>
<evidence type="ECO:0000256" key="6">
    <source>
        <dbReference type="ARBA" id="ARBA00022989"/>
    </source>
</evidence>
<evidence type="ECO:0000313" key="15">
    <source>
        <dbReference type="EMBL" id="KJY52084.1"/>
    </source>
</evidence>
<evidence type="ECO:0000256" key="10">
    <source>
        <dbReference type="ARBA" id="ARBA00071747"/>
    </source>
</evidence>
<evidence type="ECO:0000256" key="7">
    <source>
        <dbReference type="ARBA" id="ARBA00023136"/>
    </source>
</evidence>
<feature type="compositionally biased region" description="Polar residues" evidence="11">
    <location>
        <begin position="608"/>
        <end position="627"/>
    </location>
</feature>